<comment type="caution">
    <text evidence="1">The sequence shown here is derived from an EMBL/GenBank/DDBJ whole genome shotgun (WGS) entry which is preliminary data.</text>
</comment>
<dbReference type="EMBL" id="LDAU01000008">
    <property type="protein sequence ID" value="KRX11013.1"/>
    <property type="molecule type" value="Genomic_DNA"/>
</dbReference>
<name>A0A0V0R9Q3_PSEPJ</name>
<dbReference type="Proteomes" id="UP000054937">
    <property type="component" value="Unassembled WGS sequence"/>
</dbReference>
<dbReference type="AlphaFoldDB" id="A0A0V0R9Q3"/>
<protein>
    <submittedName>
        <fullName evidence="1">Uncharacterized protein</fullName>
    </submittedName>
</protein>
<sequence length="266" mass="31268">MGNCTQKTTTKTYITTQFQKKKEIYKSNSLSKFKRSSTQTVIQMEKTRSSLYSRNQRETKNEMQSLDSLAFIDKLSSLRGGITLRKEKQYKQNQKKLFISKIGSQKKSQNALNQSYIENQQGKIKLNNYKCMNSIQNNSEIKNNLDKQYLEIRKFRSQPYLNDVNTSSLIRKRNILQQQQYQTINQNNNICNSQISNIIDQDNKNNNNNIQSQENVEIFVDGNQQDFQKNYKQMRTSIQLQQQEKILFKIPNFPNSLNLIQAELSD</sequence>
<proteinExistence type="predicted"/>
<organism evidence="1 2">
    <name type="scientific">Pseudocohnilembus persalinus</name>
    <name type="common">Ciliate</name>
    <dbReference type="NCBI Taxonomy" id="266149"/>
    <lineage>
        <taxon>Eukaryota</taxon>
        <taxon>Sar</taxon>
        <taxon>Alveolata</taxon>
        <taxon>Ciliophora</taxon>
        <taxon>Intramacronucleata</taxon>
        <taxon>Oligohymenophorea</taxon>
        <taxon>Scuticociliatia</taxon>
        <taxon>Philasterida</taxon>
        <taxon>Pseudocohnilembidae</taxon>
        <taxon>Pseudocohnilembus</taxon>
    </lineage>
</organism>
<evidence type="ECO:0000313" key="1">
    <source>
        <dbReference type="EMBL" id="KRX11013.1"/>
    </source>
</evidence>
<keyword evidence="2" id="KW-1185">Reference proteome</keyword>
<dbReference type="InParanoid" id="A0A0V0R9Q3"/>
<evidence type="ECO:0000313" key="2">
    <source>
        <dbReference type="Proteomes" id="UP000054937"/>
    </source>
</evidence>
<reference evidence="1 2" key="1">
    <citation type="journal article" date="2015" name="Sci. Rep.">
        <title>Genome of the facultative scuticociliatosis pathogen Pseudocohnilembus persalinus provides insight into its virulence through horizontal gene transfer.</title>
        <authorList>
            <person name="Xiong J."/>
            <person name="Wang G."/>
            <person name="Cheng J."/>
            <person name="Tian M."/>
            <person name="Pan X."/>
            <person name="Warren A."/>
            <person name="Jiang C."/>
            <person name="Yuan D."/>
            <person name="Miao W."/>
        </authorList>
    </citation>
    <scope>NUCLEOTIDE SEQUENCE [LARGE SCALE GENOMIC DNA]</scope>
    <source>
        <strain evidence="1">36N120E</strain>
    </source>
</reference>
<gene>
    <name evidence="1" type="ORF">PPERSA_01212</name>
</gene>
<accession>A0A0V0R9Q3</accession>